<keyword evidence="4" id="KW-0731">Sigma factor</keyword>
<dbReference type="Gene3D" id="1.10.10.10">
    <property type="entry name" value="Winged helix-like DNA-binding domain superfamily/Winged helix DNA-binding domain"/>
    <property type="match status" value="1"/>
</dbReference>
<evidence type="ECO:0000256" key="4">
    <source>
        <dbReference type="ARBA" id="ARBA00023082"/>
    </source>
</evidence>
<gene>
    <name evidence="9" type="ORF">ACFSCY_25990</name>
</gene>
<dbReference type="SUPFAM" id="SSF88946">
    <property type="entry name" value="Sigma2 domain of RNA polymerase sigma factors"/>
    <property type="match status" value="1"/>
</dbReference>
<organism evidence="9 10">
    <name type="scientific">Pseudonocardia aurantiaca</name>
    <dbReference type="NCBI Taxonomy" id="75290"/>
    <lineage>
        <taxon>Bacteria</taxon>
        <taxon>Bacillati</taxon>
        <taxon>Actinomycetota</taxon>
        <taxon>Actinomycetes</taxon>
        <taxon>Pseudonocardiales</taxon>
        <taxon>Pseudonocardiaceae</taxon>
        <taxon>Pseudonocardia</taxon>
    </lineage>
</organism>
<evidence type="ECO:0000256" key="2">
    <source>
        <dbReference type="ARBA" id="ARBA00011344"/>
    </source>
</evidence>
<dbReference type="NCBIfam" id="TIGR02937">
    <property type="entry name" value="sigma70-ECF"/>
    <property type="match status" value="1"/>
</dbReference>
<feature type="domain" description="RNA polymerase sigma-70 region 2" evidence="6">
    <location>
        <begin position="13"/>
        <end position="80"/>
    </location>
</feature>
<dbReference type="InterPro" id="IPR032710">
    <property type="entry name" value="NTF2-like_dom_sf"/>
</dbReference>
<feature type="domain" description="RNA polymerase sigma factor 70 region 4 type 2" evidence="7">
    <location>
        <begin position="126"/>
        <end position="177"/>
    </location>
</feature>
<evidence type="ECO:0000259" key="6">
    <source>
        <dbReference type="Pfam" id="PF04542"/>
    </source>
</evidence>
<dbReference type="RefSeq" id="WP_343984572.1">
    <property type="nucleotide sequence ID" value="NZ_BAAAJG010000025.1"/>
</dbReference>
<evidence type="ECO:0000313" key="9">
    <source>
        <dbReference type="EMBL" id="MFD1532880.1"/>
    </source>
</evidence>
<dbReference type="Proteomes" id="UP001597145">
    <property type="component" value="Unassembled WGS sequence"/>
</dbReference>
<evidence type="ECO:0000256" key="1">
    <source>
        <dbReference type="ARBA" id="ARBA00010641"/>
    </source>
</evidence>
<dbReference type="InterPro" id="IPR036388">
    <property type="entry name" value="WH-like_DNA-bd_sf"/>
</dbReference>
<protein>
    <submittedName>
        <fullName evidence="9">Sigma-70 family RNA polymerase sigma factor</fullName>
    </submittedName>
</protein>
<comment type="subunit">
    <text evidence="2">Interacts transiently with the RNA polymerase catalytic core formed by RpoA, RpoB, RpoC and RpoZ (2 alpha, 1 beta, 1 beta' and 1 omega subunit) to form the RNA polymerase holoenzyme that can initiate transcription.</text>
</comment>
<dbReference type="NCBIfam" id="TIGR02960">
    <property type="entry name" value="SigX5"/>
    <property type="match status" value="1"/>
</dbReference>
<dbReference type="InterPro" id="IPR014305">
    <property type="entry name" value="RNA_pol_sigma-G_actinobac"/>
</dbReference>
<sequence length="319" mass="35751">MGDARSIDGFEELVEPFRRELQLHCYRLLGSVHDAEDAVQETLVRAWRSLARYEERGQLRAWLYRIATNRCLSMIEVRRRRELPMDLTPDTPSAEVAWLEPYPDSWLPATPPGPEARYESREAVRLAFVAALQWLPGRQRAALVLRDVLGMSARETAEVLEVSVAAANSALQRARAAVAAVRDERGAEDPEAHRVAERYAAAWERGDVDAIVALLSADARYAMPPVPEWYAGQDPIRAFLLRGPLTDRWRFVPALGNGQLGFGTYSWDGGRRDWVAVAVDLMSVRDGRITEVLSFLGADHFPRFGLPLVLPGDEIPPGR</sequence>
<evidence type="ECO:0000259" key="7">
    <source>
        <dbReference type="Pfam" id="PF08281"/>
    </source>
</evidence>
<keyword evidence="5" id="KW-0804">Transcription</keyword>
<comment type="similarity">
    <text evidence="1">Belongs to the sigma-70 factor family. ECF subfamily.</text>
</comment>
<name>A0ABW4FRB7_9PSEU</name>
<keyword evidence="10" id="KW-1185">Reference proteome</keyword>
<keyword evidence="3" id="KW-0805">Transcription regulation</keyword>
<dbReference type="SUPFAM" id="SSF54427">
    <property type="entry name" value="NTF2-like"/>
    <property type="match status" value="1"/>
</dbReference>
<dbReference type="InterPro" id="IPR013325">
    <property type="entry name" value="RNA_pol_sigma_r2"/>
</dbReference>
<dbReference type="Pfam" id="PF04542">
    <property type="entry name" value="Sigma70_r2"/>
    <property type="match status" value="1"/>
</dbReference>
<evidence type="ECO:0000256" key="5">
    <source>
        <dbReference type="ARBA" id="ARBA00023163"/>
    </source>
</evidence>
<dbReference type="InterPro" id="IPR037401">
    <property type="entry name" value="SnoaL-like"/>
</dbReference>
<dbReference type="PANTHER" id="PTHR30173">
    <property type="entry name" value="SIGMA 19 FACTOR"/>
    <property type="match status" value="1"/>
</dbReference>
<feature type="domain" description="SnoaL-like" evidence="8">
    <location>
        <begin position="196"/>
        <end position="292"/>
    </location>
</feature>
<dbReference type="Gene3D" id="3.10.450.50">
    <property type="match status" value="1"/>
</dbReference>
<dbReference type="InterPro" id="IPR052704">
    <property type="entry name" value="ECF_Sigma-70_Domain"/>
</dbReference>
<dbReference type="SUPFAM" id="SSF88659">
    <property type="entry name" value="Sigma3 and sigma4 domains of RNA polymerase sigma factors"/>
    <property type="match status" value="1"/>
</dbReference>
<dbReference type="InterPro" id="IPR014284">
    <property type="entry name" value="RNA_pol_sigma-70_dom"/>
</dbReference>
<accession>A0ABW4FRB7</accession>
<dbReference type="NCBIfam" id="NF006089">
    <property type="entry name" value="PRK08241.1"/>
    <property type="match status" value="1"/>
</dbReference>
<dbReference type="InterPro" id="IPR013249">
    <property type="entry name" value="RNA_pol_sigma70_r4_t2"/>
</dbReference>
<dbReference type="Pfam" id="PF12680">
    <property type="entry name" value="SnoaL_2"/>
    <property type="match status" value="1"/>
</dbReference>
<evidence type="ECO:0000256" key="3">
    <source>
        <dbReference type="ARBA" id="ARBA00023015"/>
    </source>
</evidence>
<proteinExistence type="inferred from homology"/>
<evidence type="ECO:0000313" key="10">
    <source>
        <dbReference type="Proteomes" id="UP001597145"/>
    </source>
</evidence>
<dbReference type="Gene3D" id="1.10.1740.10">
    <property type="match status" value="1"/>
</dbReference>
<dbReference type="InterPro" id="IPR013324">
    <property type="entry name" value="RNA_pol_sigma_r3/r4-like"/>
</dbReference>
<dbReference type="PANTHER" id="PTHR30173:SF36">
    <property type="entry name" value="ECF RNA POLYMERASE SIGMA FACTOR SIGJ"/>
    <property type="match status" value="1"/>
</dbReference>
<dbReference type="Pfam" id="PF08281">
    <property type="entry name" value="Sigma70_r4_2"/>
    <property type="match status" value="1"/>
</dbReference>
<dbReference type="EMBL" id="JBHUCP010000022">
    <property type="protein sequence ID" value="MFD1532880.1"/>
    <property type="molecule type" value="Genomic_DNA"/>
</dbReference>
<reference evidence="10" key="1">
    <citation type="journal article" date="2019" name="Int. J. Syst. Evol. Microbiol.">
        <title>The Global Catalogue of Microorganisms (GCM) 10K type strain sequencing project: providing services to taxonomists for standard genome sequencing and annotation.</title>
        <authorList>
            <consortium name="The Broad Institute Genomics Platform"/>
            <consortium name="The Broad Institute Genome Sequencing Center for Infectious Disease"/>
            <person name="Wu L."/>
            <person name="Ma J."/>
        </authorList>
    </citation>
    <scope>NUCLEOTIDE SEQUENCE [LARGE SCALE GENOMIC DNA]</scope>
    <source>
        <strain evidence="10">JCM 12165</strain>
    </source>
</reference>
<comment type="caution">
    <text evidence="9">The sequence shown here is derived from an EMBL/GenBank/DDBJ whole genome shotgun (WGS) entry which is preliminary data.</text>
</comment>
<dbReference type="InterPro" id="IPR007627">
    <property type="entry name" value="RNA_pol_sigma70_r2"/>
</dbReference>
<evidence type="ECO:0000259" key="8">
    <source>
        <dbReference type="Pfam" id="PF12680"/>
    </source>
</evidence>